<accession>A0A926DDU2</accession>
<proteinExistence type="predicted"/>
<organism evidence="1 2">
    <name type="scientific">Feifania hominis</name>
    <dbReference type="NCBI Taxonomy" id="2763660"/>
    <lineage>
        <taxon>Bacteria</taxon>
        <taxon>Bacillati</taxon>
        <taxon>Bacillota</taxon>
        <taxon>Clostridia</taxon>
        <taxon>Eubacteriales</taxon>
        <taxon>Feifaniaceae</taxon>
        <taxon>Feifania</taxon>
    </lineage>
</organism>
<dbReference type="RefSeq" id="WP_249301436.1">
    <property type="nucleotide sequence ID" value="NZ_JACRSP010000005.1"/>
</dbReference>
<dbReference type="AlphaFoldDB" id="A0A926DDU2"/>
<dbReference type="EMBL" id="JACRSP010000005">
    <property type="protein sequence ID" value="MBC8537130.1"/>
    <property type="molecule type" value="Genomic_DNA"/>
</dbReference>
<dbReference type="Pfam" id="PF01136">
    <property type="entry name" value="Peptidase_U32"/>
    <property type="match status" value="2"/>
</dbReference>
<gene>
    <name evidence="1" type="ORF">H8695_10565</name>
</gene>
<dbReference type="PANTHER" id="PTHR30217">
    <property type="entry name" value="PEPTIDASE U32 FAMILY"/>
    <property type="match status" value="1"/>
</dbReference>
<keyword evidence="2" id="KW-1185">Reference proteome</keyword>
<reference evidence="1" key="1">
    <citation type="submission" date="2020-08" db="EMBL/GenBank/DDBJ databases">
        <title>Genome public.</title>
        <authorList>
            <person name="Liu C."/>
            <person name="Sun Q."/>
        </authorList>
    </citation>
    <scope>NUCLEOTIDE SEQUENCE</scope>
    <source>
        <strain evidence="1">BX7</strain>
    </source>
</reference>
<evidence type="ECO:0000313" key="1">
    <source>
        <dbReference type="EMBL" id="MBC8537130.1"/>
    </source>
</evidence>
<dbReference type="SUPFAM" id="SSF51395">
    <property type="entry name" value="FMN-linked oxidoreductases"/>
    <property type="match status" value="1"/>
</dbReference>
<comment type="caution">
    <text evidence="1">The sequence shown here is derived from an EMBL/GenBank/DDBJ whole genome shotgun (WGS) entry which is preliminary data.</text>
</comment>
<name>A0A926DDU2_9FIRM</name>
<dbReference type="InterPro" id="IPR051454">
    <property type="entry name" value="RNA/ubiquinone_mod_enzymes"/>
</dbReference>
<protein>
    <submittedName>
        <fullName evidence="1">U32 family peptidase</fullName>
    </submittedName>
</protein>
<sequence length="601" mass="66152">MEILSPAGSMQALRAAVRAGADAVYFGGSLYNARQYAKNFGPDELREAVDYCHQNGVRVNLTVNTLYTDRELPGVLDYVRFLCDAGVDALIVQDLGLLSLLRRMAPGLPLHASTQMTIHNREGVETAARLGASRVVLAREVPLCDLETICADAPAEIELFVHGALCYSYSGGCYMSAVIGRRSGNRGRCAGPCRLPWRFAGSAGELLSLRDLSLAQHLPELARLGVTTLKIEGRMKRPEYVSSVTRVYRDAVAQNRPVSREEMKLLADIFSRSGFTDGYFTGRTGPAMLGMRREDDEAHYRRLLAMERSHPGRGRARAPIEKPAYTMAAEPPEPPRSVPVRQRALYGQFRSVRQLPQNLNLLALAALPLEEFAAHPDAAARIARAGCIPAVTLPRIWFDSERAAVVRLLTRLRGAGVTHAFVHNLGQIETARELGFIPIGDFALNLFNSSALEAAHGLGLAGATVSAELSLPQIRDLKKPLPCGLFAYGRLPLMVSENCLGKNAARCDGRRCRLPDTLTDRRRERFPVLREFGCRNLICNSKILYLADKPEQLQKLGLAFLLLHFTTEDEARCREVLASYADGHRPPPADFTRGLTQKGVE</sequence>
<dbReference type="InterPro" id="IPR001539">
    <property type="entry name" value="Peptidase_U32"/>
</dbReference>
<dbReference type="Proteomes" id="UP000620366">
    <property type="component" value="Unassembled WGS sequence"/>
</dbReference>
<evidence type="ECO:0000313" key="2">
    <source>
        <dbReference type="Proteomes" id="UP000620366"/>
    </source>
</evidence>
<dbReference type="PROSITE" id="PS01276">
    <property type="entry name" value="PEPTIDASE_U32"/>
    <property type="match status" value="1"/>
</dbReference>
<dbReference type="PANTHER" id="PTHR30217:SF10">
    <property type="entry name" value="23S RRNA 5-HYDROXYCYTIDINE C2501 SYNTHASE"/>
    <property type="match status" value="1"/>
</dbReference>